<gene>
    <name evidence="1" type="ORF">SNE40_008230</name>
</gene>
<sequence>MPDNSMPPPPKPPCFAGNNNSIVHKRQGKVYIECLKVGDEVLVIFGDGKVGYSEVWCMAHADADTET</sequence>
<evidence type="ECO:0000313" key="1">
    <source>
        <dbReference type="EMBL" id="KAK6186133.1"/>
    </source>
</evidence>
<comment type="caution">
    <text evidence="1">The sequence shown here is derived from an EMBL/GenBank/DDBJ whole genome shotgun (WGS) entry which is preliminary data.</text>
</comment>
<dbReference type="Gene3D" id="2.170.16.10">
    <property type="entry name" value="Hedgehog/Intein (Hint) domain"/>
    <property type="match status" value="1"/>
</dbReference>
<dbReference type="EMBL" id="JAZGQO010000006">
    <property type="protein sequence ID" value="KAK6186133.1"/>
    <property type="molecule type" value="Genomic_DNA"/>
</dbReference>
<dbReference type="AlphaFoldDB" id="A0AAN8PW97"/>
<evidence type="ECO:0000313" key="2">
    <source>
        <dbReference type="Proteomes" id="UP001347796"/>
    </source>
</evidence>
<reference evidence="1 2" key="1">
    <citation type="submission" date="2024-01" db="EMBL/GenBank/DDBJ databases">
        <title>The genome of the rayed Mediterranean limpet Patella caerulea (Linnaeus, 1758).</title>
        <authorList>
            <person name="Anh-Thu Weber A."/>
            <person name="Halstead-Nussloch G."/>
        </authorList>
    </citation>
    <scope>NUCLEOTIDE SEQUENCE [LARGE SCALE GENOMIC DNA]</scope>
    <source>
        <strain evidence="1">AATW-2023a</strain>
        <tissue evidence="1">Whole specimen</tissue>
    </source>
</reference>
<accession>A0AAN8PW97</accession>
<dbReference type="SUPFAM" id="SSF51294">
    <property type="entry name" value="Hedgehog/intein (Hint) domain"/>
    <property type="match status" value="1"/>
</dbReference>
<organism evidence="1 2">
    <name type="scientific">Patella caerulea</name>
    <name type="common">Rayed Mediterranean limpet</name>
    <dbReference type="NCBI Taxonomy" id="87958"/>
    <lineage>
        <taxon>Eukaryota</taxon>
        <taxon>Metazoa</taxon>
        <taxon>Spiralia</taxon>
        <taxon>Lophotrochozoa</taxon>
        <taxon>Mollusca</taxon>
        <taxon>Gastropoda</taxon>
        <taxon>Patellogastropoda</taxon>
        <taxon>Patelloidea</taxon>
        <taxon>Patellidae</taxon>
        <taxon>Patella</taxon>
    </lineage>
</organism>
<protein>
    <submittedName>
        <fullName evidence="1">Uncharacterized protein</fullName>
    </submittedName>
</protein>
<proteinExistence type="predicted"/>
<name>A0AAN8PW97_PATCE</name>
<keyword evidence="2" id="KW-1185">Reference proteome</keyword>
<dbReference type="Proteomes" id="UP001347796">
    <property type="component" value="Unassembled WGS sequence"/>
</dbReference>
<dbReference type="InterPro" id="IPR036844">
    <property type="entry name" value="Hint_dom_sf"/>
</dbReference>